<reference evidence="1" key="1">
    <citation type="submission" date="2023-03" db="EMBL/GenBank/DDBJ databases">
        <title>Massive genome expansion in bonnet fungi (Mycena s.s.) driven by repeated elements and novel gene families across ecological guilds.</title>
        <authorList>
            <consortium name="Lawrence Berkeley National Laboratory"/>
            <person name="Harder C.B."/>
            <person name="Miyauchi S."/>
            <person name="Viragh M."/>
            <person name="Kuo A."/>
            <person name="Thoen E."/>
            <person name="Andreopoulos B."/>
            <person name="Lu D."/>
            <person name="Skrede I."/>
            <person name="Drula E."/>
            <person name="Henrissat B."/>
            <person name="Morin E."/>
            <person name="Kohler A."/>
            <person name="Barry K."/>
            <person name="LaButti K."/>
            <person name="Morin E."/>
            <person name="Salamov A."/>
            <person name="Lipzen A."/>
            <person name="Mereny Z."/>
            <person name="Hegedus B."/>
            <person name="Baldrian P."/>
            <person name="Stursova M."/>
            <person name="Weitz H."/>
            <person name="Taylor A."/>
            <person name="Grigoriev I.V."/>
            <person name="Nagy L.G."/>
            <person name="Martin F."/>
            <person name="Kauserud H."/>
        </authorList>
    </citation>
    <scope>NUCLEOTIDE SEQUENCE</scope>
    <source>
        <strain evidence="1">9144</strain>
    </source>
</reference>
<gene>
    <name evidence="1" type="ORF">GGX14DRAFT_445576</name>
</gene>
<keyword evidence="2" id="KW-1185">Reference proteome</keyword>
<protein>
    <submittedName>
        <fullName evidence="1">Uncharacterized protein</fullName>
    </submittedName>
</protein>
<sequence>MSDTPPPGLIRLSCLLLDDRNLHLSSSELNVDLPAAEIKEMQVSKFLLKAQEAHPICDFCFDSLPIMVKSAYVLYYSIDFARPLFLTGTILTLQDTVPGNLKFMTSDFPLSQFIGDDGINAPKLTIILECTFDTKRPVPKRDRSPGVSEDANNKRPRITLSQLAEHHPELLLLPDNENAVTPINLLPRSFSFSSYPSHAGVFLVDKSRFIVPAVKALMTHRFCTLALPPGSGKTVFVSMLHAWLDHDTDATHLFSELV</sequence>
<dbReference type="AlphaFoldDB" id="A0AAD6VH40"/>
<evidence type="ECO:0000313" key="1">
    <source>
        <dbReference type="EMBL" id="KAJ7212914.1"/>
    </source>
</evidence>
<organism evidence="1 2">
    <name type="scientific">Mycena pura</name>
    <dbReference type="NCBI Taxonomy" id="153505"/>
    <lineage>
        <taxon>Eukaryota</taxon>
        <taxon>Fungi</taxon>
        <taxon>Dikarya</taxon>
        <taxon>Basidiomycota</taxon>
        <taxon>Agaricomycotina</taxon>
        <taxon>Agaricomycetes</taxon>
        <taxon>Agaricomycetidae</taxon>
        <taxon>Agaricales</taxon>
        <taxon>Marasmiineae</taxon>
        <taxon>Mycenaceae</taxon>
        <taxon>Mycena</taxon>
    </lineage>
</organism>
<evidence type="ECO:0000313" key="2">
    <source>
        <dbReference type="Proteomes" id="UP001219525"/>
    </source>
</evidence>
<proteinExistence type="predicted"/>
<name>A0AAD6VH40_9AGAR</name>
<accession>A0AAD6VH40</accession>
<dbReference type="EMBL" id="JARJCW010000022">
    <property type="protein sequence ID" value="KAJ7212914.1"/>
    <property type="molecule type" value="Genomic_DNA"/>
</dbReference>
<comment type="caution">
    <text evidence="1">The sequence shown here is derived from an EMBL/GenBank/DDBJ whole genome shotgun (WGS) entry which is preliminary data.</text>
</comment>
<dbReference type="Proteomes" id="UP001219525">
    <property type="component" value="Unassembled WGS sequence"/>
</dbReference>